<keyword evidence="2" id="KW-1185">Reference proteome</keyword>
<evidence type="ECO:0000313" key="2">
    <source>
        <dbReference type="Proteomes" id="UP000245380"/>
    </source>
</evidence>
<name>A0A2U3CZB4_SULT2</name>
<dbReference type="Proteomes" id="UP000245380">
    <property type="component" value="Unassembled WGS sequence"/>
</dbReference>
<reference evidence="1 2" key="1">
    <citation type="submission" date="2016-11" db="EMBL/GenBank/DDBJ databases">
        <title>Comparative genomics of Acidibacillus ferroxidans species.</title>
        <authorList>
            <person name="Oliveira G."/>
            <person name="Nunes G."/>
            <person name="Oliveira R."/>
            <person name="Araujo F."/>
            <person name="Salim A."/>
            <person name="Scholte L."/>
            <person name="Morais D."/>
            <person name="Nancucheo I."/>
            <person name="Johnson D.B."/>
            <person name="Grail B."/>
            <person name="Bittencourt J."/>
            <person name="Valadares R."/>
        </authorList>
    </citation>
    <scope>NUCLEOTIDE SEQUENCE [LARGE SCALE GENOMIC DNA]</scope>
    <source>
        <strain evidence="1 2">Y002</strain>
    </source>
</reference>
<accession>A0A2U3CZB4</accession>
<evidence type="ECO:0000313" key="1">
    <source>
        <dbReference type="EMBL" id="PWI54334.1"/>
    </source>
</evidence>
<protein>
    <submittedName>
        <fullName evidence="1">Uncharacterized protein</fullName>
    </submittedName>
</protein>
<organism evidence="1 2">
    <name type="scientific">Sulfoacidibacillus thermotolerans</name>
    <name type="common">Acidibacillus sulfuroxidans</name>
    <dbReference type="NCBI Taxonomy" id="1765684"/>
    <lineage>
        <taxon>Bacteria</taxon>
        <taxon>Bacillati</taxon>
        <taxon>Bacillota</taxon>
        <taxon>Bacilli</taxon>
        <taxon>Bacillales</taxon>
        <taxon>Alicyclobacillaceae</taxon>
        <taxon>Sulfoacidibacillus</taxon>
    </lineage>
</organism>
<proteinExistence type="predicted"/>
<comment type="caution">
    <text evidence="1">The sequence shown here is derived from an EMBL/GenBank/DDBJ whole genome shotgun (WGS) entry which is preliminary data.</text>
</comment>
<gene>
    <name evidence="1" type="ORF">BM613_13750</name>
</gene>
<dbReference type="AlphaFoldDB" id="A0A2U3CZB4"/>
<dbReference type="EMBL" id="MPDK01000052">
    <property type="protein sequence ID" value="PWI54334.1"/>
    <property type="molecule type" value="Genomic_DNA"/>
</dbReference>
<sequence>MPPLQKKSNPQLVAELSNIIIKNIEHSPNGTFVASVQDILREQLGISYGIPSLYTTYLHSIDIAKSFGFINWRSYGQQGRVYFANKEMIERFWDYYQRMINSSNDNLETEQSSTSNVGYQDCRYD</sequence>